<dbReference type="Gene3D" id="1.10.12.40">
    <property type="match status" value="1"/>
</dbReference>
<evidence type="ECO:0000256" key="2">
    <source>
        <dbReference type="ARBA" id="ARBA00022840"/>
    </source>
</evidence>
<name>F8AKF3_METOI</name>
<proteinExistence type="predicted"/>
<dbReference type="PANTHER" id="PTHR20873">
    <property type="entry name" value="L-SERYL-TRNA(SEC) KINASE"/>
    <property type="match status" value="1"/>
</dbReference>
<evidence type="ECO:0000313" key="4">
    <source>
        <dbReference type="Proteomes" id="UP000009296"/>
    </source>
</evidence>
<dbReference type="AlphaFoldDB" id="F8AKF3"/>
<dbReference type="EMBL" id="CP002792">
    <property type="protein sequence ID" value="AEH07479.1"/>
    <property type="molecule type" value="Genomic_DNA"/>
</dbReference>
<keyword evidence="3" id="KW-0808">Transferase</keyword>
<keyword evidence="4" id="KW-1185">Reference proteome</keyword>
<dbReference type="GO" id="GO:0005524">
    <property type="term" value="F:ATP binding"/>
    <property type="evidence" value="ECO:0007669"/>
    <property type="project" value="UniProtKB-KW"/>
</dbReference>
<protein>
    <submittedName>
        <fullName evidence="3">L-seryl-tRNA(Sec) kinase</fullName>
    </submittedName>
</protein>
<dbReference type="GO" id="GO:0016773">
    <property type="term" value="F:phosphotransferase activity, alcohol group as acceptor"/>
    <property type="evidence" value="ECO:0007669"/>
    <property type="project" value="InterPro"/>
</dbReference>
<dbReference type="NCBIfam" id="TIGR03574">
    <property type="entry name" value="selen_PSTK"/>
    <property type="match status" value="1"/>
</dbReference>
<dbReference type="KEGG" id="mok:Metok_1516"/>
<dbReference type="GO" id="GO:0000049">
    <property type="term" value="F:tRNA binding"/>
    <property type="evidence" value="ECO:0007669"/>
    <property type="project" value="TreeGrafter"/>
</dbReference>
<dbReference type="STRING" id="647113.Metok_1516"/>
<dbReference type="Proteomes" id="UP000009296">
    <property type="component" value="Chromosome"/>
</dbReference>
<reference evidence="3" key="1">
    <citation type="submission" date="2011-05" db="EMBL/GenBank/DDBJ databases">
        <title>Complete sequence of chromosome of Methanothermococcus okinawensis IH1.</title>
        <authorList>
            <consortium name="US DOE Joint Genome Institute"/>
            <person name="Lucas S."/>
            <person name="Han J."/>
            <person name="Lapidus A."/>
            <person name="Cheng J.-F."/>
            <person name="Goodwin L."/>
            <person name="Pitluck S."/>
            <person name="Peters L."/>
            <person name="Mikhailova N."/>
            <person name="Held B."/>
            <person name="Han C."/>
            <person name="Tapia R."/>
            <person name="Land M."/>
            <person name="Hauser L."/>
            <person name="Kyrpides N."/>
            <person name="Ivanova N."/>
            <person name="Pagani I."/>
            <person name="Sieprawska-Lupa M."/>
            <person name="Takai K."/>
            <person name="Miyazaki J."/>
            <person name="Whitman W."/>
            <person name="Woyke T."/>
        </authorList>
    </citation>
    <scope>NUCLEOTIDE SEQUENCE [LARGE SCALE GENOMIC DNA]</scope>
    <source>
        <strain evidence="3">IH1</strain>
    </source>
</reference>
<sequence length="256" mass="30357">MLIILVGLPSVGKSTFSKKLSKKLYKKGIDNVILGTDLIRENFATWKEEYEDFIKNSTYYLIDNALKNYAVIVDDCNYYNSKRRDLINIAKKNRKNHIIIYLKAPLDVLLKRNIERGAKIPNEVIINMFNKFDEPGIKYTWDKPDIIIDTTKDIDYDKIITKIITKRKKPFKEKVEVKKAISKKENILNEIDKITRDIVGEYIKNNKFDKNKIRVISELRKNYLKKIKNKDMNNYNYKYNADDIKKEFKELLDKNI</sequence>
<dbReference type="PANTHER" id="PTHR20873:SF0">
    <property type="entry name" value="L-SERYL-TRNA(SEC) KINASE"/>
    <property type="match status" value="1"/>
</dbReference>
<dbReference type="RefSeq" id="WP_013867656.1">
    <property type="nucleotide sequence ID" value="NC_015636.1"/>
</dbReference>
<dbReference type="Gene3D" id="3.40.50.300">
    <property type="entry name" value="P-loop containing nucleotide triphosphate hydrolases"/>
    <property type="match status" value="1"/>
</dbReference>
<evidence type="ECO:0000256" key="1">
    <source>
        <dbReference type="ARBA" id="ARBA00022741"/>
    </source>
</evidence>
<dbReference type="InterPro" id="IPR052648">
    <property type="entry name" value="Ser-tRNA(Sec)_kinase"/>
</dbReference>
<dbReference type="GO" id="GO:0016301">
    <property type="term" value="F:kinase activity"/>
    <property type="evidence" value="ECO:0007669"/>
    <property type="project" value="UniProtKB-KW"/>
</dbReference>
<keyword evidence="3" id="KW-0418">Kinase</keyword>
<organism evidence="3 4">
    <name type="scientific">Methanothermococcus okinawensis (strain DSM 14208 / JCM 11175 / IH1)</name>
    <dbReference type="NCBI Taxonomy" id="647113"/>
    <lineage>
        <taxon>Archaea</taxon>
        <taxon>Methanobacteriati</taxon>
        <taxon>Methanobacteriota</taxon>
        <taxon>Methanomada group</taxon>
        <taxon>Methanococci</taxon>
        <taxon>Methanococcales</taxon>
        <taxon>Methanococcaceae</taxon>
        <taxon>Methanothermococcus</taxon>
    </lineage>
</organism>
<dbReference type="SUPFAM" id="SSF52540">
    <property type="entry name" value="P-loop containing nucleoside triphosphate hydrolases"/>
    <property type="match status" value="1"/>
</dbReference>
<dbReference type="Pfam" id="PF08433">
    <property type="entry name" value="KTI12"/>
    <property type="match status" value="1"/>
</dbReference>
<evidence type="ECO:0000313" key="3">
    <source>
        <dbReference type="EMBL" id="AEH07479.1"/>
    </source>
</evidence>
<dbReference type="InterPro" id="IPR013641">
    <property type="entry name" value="KTI12/PSTK"/>
</dbReference>
<dbReference type="GO" id="GO:0001717">
    <property type="term" value="P:conversion of seryl-tRNAsec to selenocys-tRNAsec"/>
    <property type="evidence" value="ECO:0007669"/>
    <property type="project" value="InterPro"/>
</dbReference>
<dbReference type="OrthoDB" id="28808at2157"/>
<dbReference type="InterPro" id="IPR020024">
    <property type="entry name" value="L-seryl-tRNA_Sec_kinase_arc"/>
</dbReference>
<keyword evidence="2" id="KW-0067">ATP-binding</keyword>
<dbReference type="eggNOG" id="arCOG01041">
    <property type="taxonomic scope" value="Archaea"/>
</dbReference>
<dbReference type="HOGENOM" id="CLU_1100964_0_0_2"/>
<accession>F8AKF3</accession>
<gene>
    <name evidence="3" type="ordered locus">Metok_1516</name>
</gene>
<keyword evidence="1" id="KW-0547">Nucleotide-binding</keyword>
<dbReference type="InterPro" id="IPR027417">
    <property type="entry name" value="P-loop_NTPase"/>
</dbReference>
<dbReference type="GeneID" id="10773674"/>